<sequence length="301" mass="32671">MTAVTLHSRISRDNFGCIWSIGNATKNKDMIKLCVPVIAAHFDSIDSIQPNFYASTDLAILATVLTDSRLGDVMEDSKLLAVAKWFEARSTATEEEGEENGKTTVDIFMDLVAAIGLGKITGLSKDCLTAFIREENNLSIVTFEQMAGVPRIDASLRCSVSARCGCAVVALNGSIYLIGGDDETGVATNEVDTVNAFDGRVSSVAAMTQARWKCSAAANGQHLFVFGGFEKGSGALTSCEKFDPATNRQVCPTLLKEADSAVREVRFYPKNAYFCVTRWYMEEINHADLCLQVATVVHEYS</sequence>
<dbReference type="SUPFAM" id="SSF117281">
    <property type="entry name" value="Kelch motif"/>
    <property type="match status" value="1"/>
</dbReference>
<evidence type="ECO:0000313" key="3">
    <source>
        <dbReference type="EMBL" id="VDD84295.1"/>
    </source>
</evidence>
<evidence type="ECO:0008006" key="5">
    <source>
        <dbReference type="Google" id="ProtNLM"/>
    </source>
</evidence>
<organism evidence="3 4">
    <name type="scientific">Mesocestoides corti</name>
    <name type="common">Flatworm</name>
    <dbReference type="NCBI Taxonomy" id="53468"/>
    <lineage>
        <taxon>Eukaryota</taxon>
        <taxon>Metazoa</taxon>
        <taxon>Spiralia</taxon>
        <taxon>Lophotrochozoa</taxon>
        <taxon>Platyhelminthes</taxon>
        <taxon>Cestoda</taxon>
        <taxon>Eucestoda</taxon>
        <taxon>Cyclophyllidea</taxon>
        <taxon>Mesocestoididae</taxon>
        <taxon>Mesocestoides</taxon>
    </lineage>
</organism>
<dbReference type="Gene3D" id="2.120.10.80">
    <property type="entry name" value="Kelch-type beta propeller"/>
    <property type="match status" value="1"/>
</dbReference>
<evidence type="ECO:0000256" key="2">
    <source>
        <dbReference type="ARBA" id="ARBA00022737"/>
    </source>
</evidence>
<keyword evidence="4" id="KW-1185">Reference proteome</keyword>
<dbReference type="InterPro" id="IPR015915">
    <property type="entry name" value="Kelch-typ_b-propeller"/>
</dbReference>
<proteinExistence type="predicted"/>
<keyword evidence="2" id="KW-0677">Repeat</keyword>
<dbReference type="Proteomes" id="UP000267029">
    <property type="component" value="Unassembled WGS sequence"/>
</dbReference>
<dbReference type="PANTHER" id="PTHR46344">
    <property type="entry name" value="OS02G0202900 PROTEIN"/>
    <property type="match status" value="1"/>
</dbReference>
<dbReference type="PANTHER" id="PTHR46344:SF27">
    <property type="entry name" value="KELCH REPEAT SUPERFAMILY PROTEIN"/>
    <property type="match status" value="1"/>
</dbReference>
<gene>
    <name evidence="3" type="ORF">MCOS_LOCUS10298</name>
</gene>
<dbReference type="InterPro" id="IPR006652">
    <property type="entry name" value="Kelch_1"/>
</dbReference>
<dbReference type="Pfam" id="PF01344">
    <property type="entry name" value="Kelch_1"/>
    <property type="match status" value="2"/>
</dbReference>
<dbReference type="AlphaFoldDB" id="A0A0R3UQZ2"/>
<keyword evidence="1" id="KW-0880">Kelch repeat</keyword>
<evidence type="ECO:0000313" key="4">
    <source>
        <dbReference type="Proteomes" id="UP000267029"/>
    </source>
</evidence>
<accession>A0A0R3UQZ2</accession>
<dbReference type="STRING" id="53468.A0A0R3UQZ2"/>
<dbReference type="OrthoDB" id="45365at2759"/>
<reference evidence="3 4" key="1">
    <citation type="submission" date="2018-10" db="EMBL/GenBank/DDBJ databases">
        <authorList>
            <consortium name="Pathogen Informatics"/>
        </authorList>
    </citation>
    <scope>NUCLEOTIDE SEQUENCE [LARGE SCALE GENOMIC DNA]</scope>
</reference>
<protein>
    <recommendedName>
        <fullName evidence="5">BACK domain-containing protein</fullName>
    </recommendedName>
</protein>
<dbReference type="EMBL" id="UXSR01006146">
    <property type="protein sequence ID" value="VDD84295.1"/>
    <property type="molecule type" value="Genomic_DNA"/>
</dbReference>
<evidence type="ECO:0000256" key="1">
    <source>
        <dbReference type="ARBA" id="ARBA00022441"/>
    </source>
</evidence>
<name>A0A0R3UQZ2_MESCO</name>